<keyword evidence="5 7" id="KW-0378">Hydrolase</keyword>
<evidence type="ECO:0000256" key="3">
    <source>
        <dbReference type="ARBA" id="ARBA00014587"/>
    </source>
</evidence>
<dbReference type="GO" id="GO:0005525">
    <property type="term" value="F:GTP binding"/>
    <property type="evidence" value="ECO:0007669"/>
    <property type="project" value="UniProtKB-KW"/>
</dbReference>
<evidence type="ECO:0000256" key="4">
    <source>
        <dbReference type="ARBA" id="ARBA00022741"/>
    </source>
</evidence>
<evidence type="ECO:0000256" key="1">
    <source>
        <dbReference type="ARBA" id="ARBA00002411"/>
    </source>
</evidence>
<evidence type="ECO:0000313" key="8">
    <source>
        <dbReference type="Proteomes" id="UP000046392"/>
    </source>
</evidence>
<evidence type="ECO:0000313" key="9">
    <source>
        <dbReference type="WBParaSite" id="SPAL_0000555500.1"/>
    </source>
</evidence>
<sequence>MKYGQLVVGPAGSGKSTYCYAMQQHIRAMNRTCFVVNLDPAAEEFKYDCHLDIRELISLDDVQSDEELALGPNGGLVFCMEYLMNNLDWLEEAIDAAEDDYFLFDCPGQIELYSHLPVMPKIIEQLKVWDFNICCCFLLDTHFVLEPNKFISGALTTLATMVSFELPAVNILTKQDQLNDEEKEIIDDFLENNVNNIIENGKYTKWDIKHKKLTQAIADVLEDYSLVKFQPLNIKDEDSLGDLLLVINNNIQYDENQEVRDIYPEDDDGYDDE</sequence>
<dbReference type="Gene3D" id="3.40.50.300">
    <property type="entry name" value="P-loop containing nucleotide triphosphate hydrolases"/>
    <property type="match status" value="1"/>
</dbReference>
<dbReference type="AlphaFoldDB" id="A0A0N5BHX0"/>
<dbReference type="GO" id="GO:0003924">
    <property type="term" value="F:GTPase activity"/>
    <property type="evidence" value="ECO:0007669"/>
    <property type="project" value="TreeGrafter"/>
</dbReference>
<comment type="function">
    <text evidence="7">Small GTPase required for proper nuclear import of RNA polymerase II and III (RNAPII and RNAPIII). May act at an RNAP assembly step prior to nuclear import.</text>
</comment>
<evidence type="ECO:0000256" key="7">
    <source>
        <dbReference type="RuleBase" id="RU365059"/>
    </source>
</evidence>
<evidence type="ECO:0000256" key="2">
    <source>
        <dbReference type="ARBA" id="ARBA00005290"/>
    </source>
</evidence>
<keyword evidence="8" id="KW-1185">Reference proteome</keyword>
<dbReference type="PANTHER" id="PTHR21231:SF7">
    <property type="entry name" value="GPN-LOOP GTPASE 3"/>
    <property type="match status" value="1"/>
</dbReference>
<dbReference type="InterPro" id="IPR004130">
    <property type="entry name" value="Gpn"/>
</dbReference>
<dbReference type="Proteomes" id="UP000046392">
    <property type="component" value="Unplaced"/>
</dbReference>
<comment type="function">
    <text evidence="1">Small GTPase required for proper localization of RNA polymerase II (RNAPII). May act at an RNAP assembly step prior to nuclear import.</text>
</comment>
<dbReference type="InterPro" id="IPR030228">
    <property type="entry name" value="Gpn3"/>
</dbReference>
<dbReference type="STRING" id="174720.A0A0N5BHX0"/>
<dbReference type="WBParaSite" id="SPAL_0000555500.1">
    <property type="protein sequence ID" value="SPAL_0000555500.1"/>
    <property type="gene ID" value="SPAL_0000555500"/>
</dbReference>
<comment type="similarity">
    <text evidence="2 7">Belongs to the GPN-loop GTPase family.</text>
</comment>
<dbReference type="Pfam" id="PF03029">
    <property type="entry name" value="ATP_bind_1"/>
    <property type="match status" value="1"/>
</dbReference>
<reference evidence="9" key="1">
    <citation type="submission" date="2017-02" db="UniProtKB">
        <authorList>
            <consortium name="WormBaseParasite"/>
        </authorList>
    </citation>
    <scope>IDENTIFICATION</scope>
</reference>
<dbReference type="InterPro" id="IPR027417">
    <property type="entry name" value="P-loop_NTPase"/>
</dbReference>
<keyword evidence="4 7" id="KW-0547">Nucleotide-binding</keyword>
<proteinExistence type="inferred from homology"/>
<dbReference type="SUPFAM" id="SSF52540">
    <property type="entry name" value="P-loop containing nucleoside triphosphate hydrolases"/>
    <property type="match status" value="1"/>
</dbReference>
<keyword evidence="6 7" id="KW-0342">GTP-binding</keyword>
<organism evidence="8 9">
    <name type="scientific">Strongyloides papillosus</name>
    <name type="common">Intestinal threadworm</name>
    <dbReference type="NCBI Taxonomy" id="174720"/>
    <lineage>
        <taxon>Eukaryota</taxon>
        <taxon>Metazoa</taxon>
        <taxon>Ecdysozoa</taxon>
        <taxon>Nematoda</taxon>
        <taxon>Chromadorea</taxon>
        <taxon>Rhabditida</taxon>
        <taxon>Tylenchina</taxon>
        <taxon>Panagrolaimomorpha</taxon>
        <taxon>Strongyloidoidea</taxon>
        <taxon>Strongyloididae</taxon>
        <taxon>Strongyloides</taxon>
    </lineage>
</organism>
<dbReference type="CDD" id="cd17872">
    <property type="entry name" value="GPN3"/>
    <property type="match status" value="1"/>
</dbReference>
<evidence type="ECO:0000256" key="5">
    <source>
        <dbReference type="ARBA" id="ARBA00022801"/>
    </source>
</evidence>
<name>A0A0N5BHX0_STREA</name>
<accession>A0A0N5BHX0</accession>
<dbReference type="FunFam" id="3.40.50.300:FF:000616">
    <property type="entry name" value="GPN-loop GTPase 3"/>
    <property type="match status" value="1"/>
</dbReference>
<protein>
    <recommendedName>
        <fullName evidence="3 7">GPN-loop GTPase 3</fullName>
    </recommendedName>
</protein>
<comment type="subunit">
    <text evidence="7">Binds to RNA polymerase II (RNAPII).</text>
</comment>
<evidence type="ECO:0000256" key="6">
    <source>
        <dbReference type="ARBA" id="ARBA00023134"/>
    </source>
</evidence>
<dbReference type="PANTHER" id="PTHR21231">
    <property type="entry name" value="XPA-BINDING PROTEIN 1-RELATED"/>
    <property type="match status" value="1"/>
</dbReference>